<feature type="transmembrane region" description="Helical" evidence="5">
    <location>
        <begin position="281"/>
        <end position="301"/>
    </location>
</feature>
<sequence>MSESAKEDQEKRSGSLLGYGRSPINVLILAGLFGAILSGVSFFYTIHQPWLGLSFIESDVKGLMVANVDPDGPSATIIASGDILQSIRGLRSLWISLDKEFLIEDPDMLSSFAEWRKLLSREQALYQAMRAPIVHIQLYDGRQVRVQPAELRPLSSLSFSYFALVLVALMALMFGAGIYSVRMDSLPARLLLVSGVGFAIAASSAAFYTSRELAINPEQFHFFTALNHLGIFTYAAGGLGLLWHYPRSLKSWPMARILAIFVLLAWLNEQGQWLELPVHSYYFPVVILFILAIGFGLTQWFQSRNKPVDHAALKWVLVSVFFSITATMILYFIPGMLIHRPLLPIIWGFIAALIMYIGFVFGVIRYRLFDIERWWLNIWLWFIAGLAVVTMDAIIGLLLPQVGSYTLPLAILFTGWCYFPIRQWVWRRLFANSHRDIGQFLPALVLSMVKREADGSEKWWGDVLQETFHPMYLSRIPALDEVRLQDYGGQMLVPSMRGQDAFELCYAENGRRLFLPDDVKIVRSLMEIVRRTEAQLYSYTCGMNEERQRIMRDLHDEVGGQLLTLVHQLASEKEVSLASSALSALREVIYSMDEKEPVDYEMAFSRWRILARDRCESAGLELYWPVKDKLEHGLFTNRQYYNINLAFKESLTNALKHTGTSRISVLMDISDGYFRLEIQNNLGKPIPDTLQTGKGLHNMQSRIQELGGKFDYQIKKDSFMVTFLVPLDEPSGGG</sequence>
<feature type="transmembrane region" description="Helical" evidence="5">
    <location>
        <begin position="378"/>
        <end position="399"/>
    </location>
</feature>
<dbReference type="Gene3D" id="3.30.565.10">
    <property type="entry name" value="Histidine kinase-like ATPase, C-terminal domain"/>
    <property type="match status" value="1"/>
</dbReference>
<keyword evidence="5" id="KW-1133">Transmembrane helix</keyword>
<dbReference type="PANTHER" id="PTHR24421:SF10">
    <property type="entry name" value="NITRATE_NITRITE SENSOR PROTEIN NARQ"/>
    <property type="match status" value="1"/>
</dbReference>
<feature type="transmembrane region" description="Helical" evidence="5">
    <location>
        <begin position="345"/>
        <end position="366"/>
    </location>
</feature>
<dbReference type="GO" id="GO:0000160">
    <property type="term" value="P:phosphorelay signal transduction system"/>
    <property type="evidence" value="ECO:0007669"/>
    <property type="project" value="UniProtKB-KW"/>
</dbReference>
<comment type="catalytic activity">
    <reaction evidence="1">
        <text>ATP + protein L-histidine = ADP + protein N-phospho-L-histidine.</text>
        <dbReference type="EC" id="2.7.13.3"/>
    </reaction>
</comment>
<dbReference type="InterPro" id="IPR036890">
    <property type="entry name" value="HATPase_C_sf"/>
</dbReference>
<feature type="transmembrane region" description="Helical" evidence="5">
    <location>
        <begin position="220"/>
        <end position="245"/>
    </location>
</feature>
<evidence type="ECO:0000256" key="4">
    <source>
        <dbReference type="ARBA" id="ARBA00022777"/>
    </source>
</evidence>
<dbReference type="EMBL" id="UOFZ01000187">
    <property type="protein sequence ID" value="VAX14650.1"/>
    <property type="molecule type" value="Genomic_DNA"/>
</dbReference>
<proteinExistence type="predicted"/>
<dbReference type="AlphaFoldDB" id="A0A3B1BV83"/>
<dbReference type="Gene3D" id="1.20.5.1930">
    <property type="match status" value="1"/>
</dbReference>
<reference evidence="6" key="1">
    <citation type="submission" date="2018-06" db="EMBL/GenBank/DDBJ databases">
        <authorList>
            <person name="Zhirakovskaya E."/>
        </authorList>
    </citation>
    <scope>NUCLEOTIDE SEQUENCE</scope>
</reference>
<feature type="transmembrane region" description="Helical" evidence="5">
    <location>
        <begin position="190"/>
        <end position="208"/>
    </location>
</feature>
<evidence type="ECO:0000313" key="6">
    <source>
        <dbReference type="EMBL" id="VAX14650.1"/>
    </source>
</evidence>
<name>A0A3B1BV83_9ZZZZ</name>
<dbReference type="InterPro" id="IPR050482">
    <property type="entry name" value="Sensor_HK_TwoCompSys"/>
</dbReference>
<feature type="transmembrane region" description="Helical" evidence="5">
    <location>
        <begin position="405"/>
        <end position="425"/>
    </location>
</feature>
<feature type="transmembrane region" description="Helical" evidence="5">
    <location>
        <begin position="313"/>
        <end position="333"/>
    </location>
</feature>
<gene>
    <name evidence="6" type="ORF">MNBD_GAMMA24-2619</name>
</gene>
<keyword evidence="5" id="KW-0812">Transmembrane</keyword>
<evidence type="ECO:0000256" key="3">
    <source>
        <dbReference type="ARBA" id="ARBA00022679"/>
    </source>
</evidence>
<dbReference type="SUPFAM" id="SSF55874">
    <property type="entry name" value="ATPase domain of HSP90 chaperone/DNA topoisomerase II/histidine kinase"/>
    <property type="match status" value="1"/>
</dbReference>
<keyword evidence="3" id="KW-0808">Transferase</keyword>
<feature type="transmembrane region" description="Helical" evidence="5">
    <location>
        <begin position="159"/>
        <end position="178"/>
    </location>
</feature>
<organism evidence="6">
    <name type="scientific">hydrothermal vent metagenome</name>
    <dbReference type="NCBI Taxonomy" id="652676"/>
    <lineage>
        <taxon>unclassified sequences</taxon>
        <taxon>metagenomes</taxon>
        <taxon>ecological metagenomes</taxon>
    </lineage>
</organism>
<keyword evidence="5" id="KW-0472">Membrane</keyword>
<feature type="transmembrane region" description="Helical" evidence="5">
    <location>
        <begin position="26"/>
        <end position="46"/>
    </location>
</feature>
<dbReference type="EC" id="2.7.13.3" evidence="2"/>
<evidence type="ECO:0000256" key="5">
    <source>
        <dbReference type="SAM" id="Phobius"/>
    </source>
</evidence>
<feature type="transmembrane region" description="Helical" evidence="5">
    <location>
        <begin position="252"/>
        <end position="269"/>
    </location>
</feature>
<evidence type="ECO:0000256" key="1">
    <source>
        <dbReference type="ARBA" id="ARBA00000085"/>
    </source>
</evidence>
<dbReference type="PANTHER" id="PTHR24421">
    <property type="entry name" value="NITRATE/NITRITE SENSOR PROTEIN NARX-RELATED"/>
    <property type="match status" value="1"/>
</dbReference>
<keyword evidence="4" id="KW-0418">Kinase</keyword>
<evidence type="ECO:0000256" key="2">
    <source>
        <dbReference type="ARBA" id="ARBA00012438"/>
    </source>
</evidence>
<dbReference type="GO" id="GO:0004673">
    <property type="term" value="F:protein histidine kinase activity"/>
    <property type="evidence" value="ECO:0007669"/>
    <property type="project" value="UniProtKB-EC"/>
</dbReference>
<protein>
    <recommendedName>
        <fullName evidence="2">histidine kinase</fullName>
        <ecNumber evidence="2">2.7.13.3</ecNumber>
    </recommendedName>
</protein>
<accession>A0A3B1BV83</accession>